<evidence type="ECO:0000259" key="6">
    <source>
        <dbReference type="Pfam" id="PF14905"/>
    </source>
</evidence>
<dbReference type="PANTHER" id="PTHR40980">
    <property type="entry name" value="PLUG DOMAIN-CONTAINING PROTEIN"/>
    <property type="match status" value="1"/>
</dbReference>
<dbReference type="Proteomes" id="UP000582837">
    <property type="component" value="Unassembled WGS sequence"/>
</dbReference>
<evidence type="ECO:0000256" key="2">
    <source>
        <dbReference type="ARBA" id="ARBA00023136"/>
    </source>
</evidence>
<dbReference type="SUPFAM" id="SSF49452">
    <property type="entry name" value="Starch-binding domain-like"/>
    <property type="match status" value="1"/>
</dbReference>
<name>A0A841H662_9BACT</name>
<dbReference type="EMBL" id="JACHIA010000024">
    <property type="protein sequence ID" value="MBB6073412.1"/>
    <property type="molecule type" value="Genomic_DNA"/>
</dbReference>
<evidence type="ECO:0000256" key="4">
    <source>
        <dbReference type="SAM" id="MobiDB-lite"/>
    </source>
</evidence>
<keyword evidence="2" id="KW-0472">Membrane</keyword>
<dbReference type="RefSeq" id="WP_170039142.1">
    <property type="nucleotide sequence ID" value="NZ_JABDTL010000002.1"/>
</dbReference>
<dbReference type="Pfam" id="PF13620">
    <property type="entry name" value="CarboxypepD_reg"/>
    <property type="match status" value="1"/>
</dbReference>
<dbReference type="SUPFAM" id="SSF56935">
    <property type="entry name" value="Porins"/>
    <property type="match status" value="1"/>
</dbReference>
<dbReference type="InterPro" id="IPR041700">
    <property type="entry name" value="OMP_b-brl_3"/>
</dbReference>
<evidence type="ECO:0000313" key="7">
    <source>
        <dbReference type="EMBL" id="MBB6073412.1"/>
    </source>
</evidence>
<gene>
    <name evidence="7" type="ORF">HNQ61_005079</name>
</gene>
<keyword evidence="8" id="KW-1185">Reference proteome</keyword>
<organism evidence="7 8">
    <name type="scientific">Longimicrobium terrae</name>
    <dbReference type="NCBI Taxonomy" id="1639882"/>
    <lineage>
        <taxon>Bacteria</taxon>
        <taxon>Pseudomonadati</taxon>
        <taxon>Gemmatimonadota</taxon>
        <taxon>Longimicrobiia</taxon>
        <taxon>Longimicrobiales</taxon>
        <taxon>Longimicrobiaceae</taxon>
        <taxon>Longimicrobium</taxon>
    </lineage>
</organism>
<dbReference type="InterPro" id="IPR037066">
    <property type="entry name" value="Plug_dom_sf"/>
</dbReference>
<dbReference type="Gene3D" id="2.40.170.20">
    <property type="entry name" value="TonB-dependent receptor, beta-barrel domain"/>
    <property type="match status" value="1"/>
</dbReference>
<sequence length="834" mass="89724">MDMKLLGTPLAALLAVITASTAASAQTRPPGAPPAGGAPGAAAQQGGAISGTVVDAEGQPVASAQVAVRSAADSSLVAGVVARPNGAFRVEGLRPGRYFLRVSSLGNATTTTAAVEITPQSPVANVGTVRMSRGALLLEGVTVEATAQSTGLAPDRNTYRAADLPTAGGSAVDVLRNIPAVEVDQDGNVSLRGNQNVAVQINGRPTPMRGDQLATFLQQLPAGVVQNVEVVPNPSAKYEPEGMAGIINIVLKANTDLGLSYGVQTGVGTGGRYNASGNVGYQQGPLTLFGSYGFRRDVRQNEGFNTLNSFTDSVSRIVDYTVRQDNLGEFNTLSHLVNGNADLRLGERDVLSASGLFSLGGFDAGSDNDYIRRSPSGTLLLETEGLTDNESDDITVDGSLAFRHTITPQRHELNAELRANHVENNFASIIDERLVTSADGAPVGLVRSGQDAEALATVYTAQLDYTRPLGEVAKLETGYKGTLRLLDNDQAVRAFNDDTDTWTPNGRSVFSYDETVNAGYGVLSRSFGPVDVQGGLRAEYTSREFTLGNTGESFPKDYLSWFPSGLAAWNVDDQQQVRLSYSRRIQRPDTRLLNPFTVNEDPRNIFQGNPDLEAEFTNAFELGYQRSFPTGSMQVTPFFRRTDNAIRRIREVRGDTLRVTFQNLDTSDSYGMDVNGSVRMGKLNALGSVSAFRQVTNASGAGSDNLNSDALGWSARISGSYQVTPRTDVQAFAFYRAPMDVEQGRMGRMVFMNLAARQKVMGDRGSIGLRLQDPFNLSGFSLETRSPLYDQYTERSFGGRALFLTFTYNYGQQPRLRQRPQEQQEPQSPSVLGP</sequence>
<dbReference type="Gene3D" id="2.170.130.10">
    <property type="entry name" value="TonB-dependent receptor, plug domain"/>
    <property type="match status" value="1"/>
</dbReference>
<dbReference type="Pfam" id="PF14905">
    <property type="entry name" value="OMP_b-brl_3"/>
    <property type="match status" value="1"/>
</dbReference>
<accession>A0A841H662</accession>
<evidence type="ECO:0000313" key="8">
    <source>
        <dbReference type="Proteomes" id="UP000582837"/>
    </source>
</evidence>
<evidence type="ECO:0000256" key="5">
    <source>
        <dbReference type="SAM" id="SignalP"/>
    </source>
</evidence>
<feature type="domain" description="Outer membrane protein beta-barrel" evidence="6">
    <location>
        <begin position="404"/>
        <end position="808"/>
    </location>
</feature>
<dbReference type="PANTHER" id="PTHR40980:SF4">
    <property type="entry name" value="TONB-DEPENDENT RECEPTOR-LIKE BETA-BARREL DOMAIN-CONTAINING PROTEIN"/>
    <property type="match status" value="1"/>
</dbReference>
<comment type="subcellular location">
    <subcellularLocation>
        <location evidence="1">Cell outer membrane</location>
    </subcellularLocation>
</comment>
<feature type="region of interest" description="Disordered" evidence="4">
    <location>
        <begin position="814"/>
        <end position="834"/>
    </location>
</feature>
<dbReference type="Gene3D" id="2.60.40.1120">
    <property type="entry name" value="Carboxypeptidase-like, regulatory domain"/>
    <property type="match status" value="1"/>
</dbReference>
<protein>
    <submittedName>
        <fullName evidence="7">Outer membrane receptor protein involved in Fe transport</fullName>
    </submittedName>
</protein>
<dbReference type="AlphaFoldDB" id="A0A841H662"/>
<dbReference type="InterPro" id="IPR013784">
    <property type="entry name" value="Carb-bd-like_fold"/>
</dbReference>
<evidence type="ECO:0000256" key="1">
    <source>
        <dbReference type="ARBA" id="ARBA00004442"/>
    </source>
</evidence>
<feature type="signal peptide" evidence="5">
    <location>
        <begin position="1"/>
        <end position="25"/>
    </location>
</feature>
<keyword evidence="7" id="KW-0675">Receptor</keyword>
<evidence type="ECO:0000256" key="3">
    <source>
        <dbReference type="ARBA" id="ARBA00023237"/>
    </source>
</evidence>
<feature type="region of interest" description="Disordered" evidence="4">
    <location>
        <begin position="24"/>
        <end position="46"/>
    </location>
</feature>
<keyword evidence="5" id="KW-0732">Signal</keyword>
<feature type="chain" id="PRO_5032684674" evidence="5">
    <location>
        <begin position="26"/>
        <end position="834"/>
    </location>
</feature>
<proteinExistence type="predicted"/>
<reference evidence="7 8" key="1">
    <citation type="submission" date="2020-08" db="EMBL/GenBank/DDBJ databases">
        <title>Genomic Encyclopedia of Type Strains, Phase IV (KMG-IV): sequencing the most valuable type-strain genomes for metagenomic binning, comparative biology and taxonomic classification.</title>
        <authorList>
            <person name="Goeker M."/>
        </authorList>
    </citation>
    <scope>NUCLEOTIDE SEQUENCE [LARGE SCALE GENOMIC DNA]</scope>
    <source>
        <strain evidence="7 8">DSM 29007</strain>
    </source>
</reference>
<dbReference type="GO" id="GO:0009279">
    <property type="term" value="C:cell outer membrane"/>
    <property type="evidence" value="ECO:0007669"/>
    <property type="project" value="UniProtKB-SubCell"/>
</dbReference>
<keyword evidence="3" id="KW-0998">Cell outer membrane</keyword>
<comment type="caution">
    <text evidence="7">The sequence shown here is derived from an EMBL/GenBank/DDBJ whole genome shotgun (WGS) entry which is preliminary data.</text>
</comment>
<dbReference type="InterPro" id="IPR036942">
    <property type="entry name" value="Beta-barrel_TonB_sf"/>
</dbReference>
<dbReference type="GO" id="GO:0030246">
    <property type="term" value="F:carbohydrate binding"/>
    <property type="evidence" value="ECO:0007669"/>
    <property type="project" value="InterPro"/>
</dbReference>